<dbReference type="InterPro" id="IPR023296">
    <property type="entry name" value="Glyco_hydro_beta-prop_sf"/>
</dbReference>
<feature type="chain" id="PRO_5043966303" description="Endo-1,5-alpha-L-arabinanase A" evidence="6">
    <location>
        <begin position="17"/>
        <end position="165"/>
    </location>
</feature>
<dbReference type="InterPro" id="IPR006710">
    <property type="entry name" value="Glyco_hydro_43"/>
</dbReference>
<organism evidence="7 8">
    <name type="scientific">Clathrus columnatus</name>
    <dbReference type="NCBI Taxonomy" id="1419009"/>
    <lineage>
        <taxon>Eukaryota</taxon>
        <taxon>Fungi</taxon>
        <taxon>Dikarya</taxon>
        <taxon>Basidiomycota</taxon>
        <taxon>Agaricomycotina</taxon>
        <taxon>Agaricomycetes</taxon>
        <taxon>Phallomycetidae</taxon>
        <taxon>Phallales</taxon>
        <taxon>Clathraceae</taxon>
        <taxon>Clathrus</taxon>
    </lineage>
</organism>
<comment type="similarity">
    <text evidence="2">Belongs to the glycosyl hydrolase 43 family.</text>
</comment>
<dbReference type="GO" id="GO:0004553">
    <property type="term" value="F:hydrolase activity, hydrolyzing O-glycosyl compounds"/>
    <property type="evidence" value="ECO:0007669"/>
    <property type="project" value="InterPro"/>
</dbReference>
<dbReference type="InterPro" id="IPR050727">
    <property type="entry name" value="GH43_arabinanases"/>
</dbReference>
<keyword evidence="4" id="KW-0326">Glycosidase</keyword>
<dbReference type="Pfam" id="PF04616">
    <property type="entry name" value="Glyco_hydro_43"/>
    <property type="match status" value="1"/>
</dbReference>
<feature type="signal peptide" evidence="6">
    <location>
        <begin position="1"/>
        <end position="16"/>
    </location>
</feature>
<keyword evidence="6" id="KW-0732">Signal</keyword>
<dbReference type="EMBL" id="BPWL01000010">
    <property type="protein sequence ID" value="GJJ14828.1"/>
    <property type="molecule type" value="Genomic_DNA"/>
</dbReference>
<keyword evidence="3" id="KW-0378">Hydrolase</keyword>
<dbReference type="AlphaFoldDB" id="A0AAV5AP45"/>
<sequence>MKFLFISLATALLALAQDWPLPANVTGSTAVHDPSICLDKDGKYWLFTTSISVGLEIITSVDRKVWTSIGTMWAPGEDVWTDNYTLTTNGNIWAPDCHYINNEFWVYYAASSFGSQNSAIFLARSKTGLPGSWTNEGLVTSSSAMDNYNTIEEIGISPLGLSGLE</sequence>
<comment type="caution">
    <text evidence="7">The sequence shown here is derived from an EMBL/GenBank/DDBJ whole genome shotgun (WGS) entry which is preliminary data.</text>
</comment>
<comment type="pathway">
    <text evidence="1">Glycan metabolism; L-arabinan degradation.</text>
</comment>
<evidence type="ECO:0000256" key="4">
    <source>
        <dbReference type="ARBA" id="ARBA00023295"/>
    </source>
</evidence>
<dbReference type="GO" id="GO:0005975">
    <property type="term" value="P:carbohydrate metabolic process"/>
    <property type="evidence" value="ECO:0007669"/>
    <property type="project" value="InterPro"/>
</dbReference>
<protein>
    <recommendedName>
        <fullName evidence="5">Endo-1,5-alpha-L-arabinanase A</fullName>
    </recommendedName>
</protein>
<evidence type="ECO:0000256" key="6">
    <source>
        <dbReference type="SAM" id="SignalP"/>
    </source>
</evidence>
<evidence type="ECO:0000256" key="5">
    <source>
        <dbReference type="ARBA" id="ARBA00042202"/>
    </source>
</evidence>
<name>A0AAV5AP45_9AGAM</name>
<accession>A0AAV5AP45</accession>
<dbReference type="Gene3D" id="2.115.10.20">
    <property type="entry name" value="Glycosyl hydrolase domain, family 43"/>
    <property type="match status" value="1"/>
</dbReference>
<reference evidence="7" key="1">
    <citation type="submission" date="2021-10" db="EMBL/GenBank/DDBJ databases">
        <title>De novo Genome Assembly of Clathrus columnatus (Basidiomycota, Fungi) Using Illumina and Nanopore Sequence Data.</title>
        <authorList>
            <person name="Ogiso-Tanaka E."/>
            <person name="Itagaki H."/>
            <person name="Hosoya T."/>
            <person name="Hosaka K."/>
        </authorList>
    </citation>
    <scope>NUCLEOTIDE SEQUENCE</scope>
    <source>
        <strain evidence="7">MO-923</strain>
    </source>
</reference>
<gene>
    <name evidence="7" type="ORF">Clacol_009096</name>
</gene>
<evidence type="ECO:0000256" key="3">
    <source>
        <dbReference type="ARBA" id="ARBA00022801"/>
    </source>
</evidence>
<keyword evidence="8" id="KW-1185">Reference proteome</keyword>
<evidence type="ECO:0000256" key="2">
    <source>
        <dbReference type="ARBA" id="ARBA00009865"/>
    </source>
</evidence>
<evidence type="ECO:0000313" key="7">
    <source>
        <dbReference type="EMBL" id="GJJ14828.1"/>
    </source>
</evidence>
<proteinExistence type="inferred from homology"/>
<dbReference type="PANTHER" id="PTHR43301:SF3">
    <property type="entry name" value="ARABINAN ENDO-1,5-ALPHA-L-ARABINOSIDASE A-RELATED"/>
    <property type="match status" value="1"/>
</dbReference>
<evidence type="ECO:0000256" key="1">
    <source>
        <dbReference type="ARBA" id="ARBA00004834"/>
    </source>
</evidence>
<dbReference type="Proteomes" id="UP001050691">
    <property type="component" value="Unassembled WGS sequence"/>
</dbReference>
<evidence type="ECO:0000313" key="8">
    <source>
        <dbReference type="Proteomes" id="UP001050691"/>
    </source>
</evidence>
<dbReference type="PANTHER" id="PTHR43301">
    <property type="entry name" value="ARABINAN ENDO-1,5-ALPHA-L-ARABINOSIDASE"/>
    <property type="match status" value="1"/>
</dbReference>
<dbReference type="SUPFAM" id="SSF75005">
    <property type="entry name" value="Arabinanase/levansucrase/invertase"/>
    <property type="match status" value="1"/>
</dbReference>